<keyword evidence="3" id="KW-1185">Reference proteome</keyword>
<keyword evidence="1" id="KW-0732">Signal</keyword>
<dbReference type="EnsemblMetazoa" id="CLYHEMT003804.1">
    <property type="protein sequence ID" value="CLYHEMP003804.1"/>
    <property type="gene ID" value="CLYHEMG003804"/>
</dbReference>
<evidence type="ECO:0000313" key="3">
    <source>
        <dbReference type="Proteomes" id="UP000594262"/>
    </source>
</evidence>
<proteinExistence type="predicted"/>
<protein>
    <recommendedName>
        <fullName evidence="4">Cnidarian restricted protein</fullName>
    </recommendedName>
</protein>
<sequence>MDFNHRICSLLLIFTLIINLKLAENRPLTLEDQDEDLDITVDEDTHDEDKDEKKICKEKCDTTYGFQCAHAVETYENHFLCMSLKNSCRSKCTMEDKIRKLKRKVRRYKHKLESNSVKH</sequence>
<dbReference type="Proteomes" id="UP000594262">
    <property type="component" value="Unplaced"/>
</dbReference>
<name>A0A7M5V5I3_9CNID</name>
<organism evidence="2 3">
    <name type="scientific">Clytia hemisphaerica</name>
    <dbReference type="NCBI Taxonomy" id="252671"/>
    <lineage>
        <taxon>Eukaryota</taxon>
        <taxon>Metazoa</taxon>
        <taxon>Cnidaria</taxon>
        <taxon>Hydrozoa</taxon>
        <taxon>Hydroidolina</taxon>
        <taxon>Leptothecata</taxon>
        <taxon>Obeliida</taxon>
        <taxon>Clytiidae</taxon>
        <taxon>Clytia</taxon>
    </lineage>
</organism>
<accession>A0A7M5V5I3</accession>
<reference evidence="2" key="1">
    <citation type="submission" date="2021-01" db="UniProtKB">
        <authorList>
            <consortium name="EnsemblMetazoa"/>
        </authorList>
    </citation>
    <scope>IDENTIFICATION</scope>
</reference>
<evidence type="ECO:0000256" key="1">
    <source>
        <dbReference type="SAM" id="SignalP"/>
    </source>
</evidence>
<feature type="signal peptide" evidence="1">
    <location>
        <begin position="1"/>
        <end position="23"/>
    </location>
</feature>
<dbReference type="AlphaFoldDB" id="A0A7M5V5I3"/>
<evidence type="ECO:0000313" key="2">
    <source>
        <dbReference type="EnsemblMetazoa" id="CLYHEMP003804.1"/>
    </source>
</evidence>
<feature type="chain" id="PRO_5029571993" description="Cnidarian restricted protein" evidence="1">
    <location>
        <begin position="24"/>
        <end position="119"/>
    </location>
</feature>
<evidence type="ECO:0008006" key="4">
    <source>
        <dbReference type="Google" id="ProtNLM"/>
    </source>
</evidence>